<protein>
    <submittedName>
        <fullName evidence="3">3-hydroxypropionyl-coenzyme A dehydratase-like</fullName>
    </submittedName>
</protein>
<evidence type="ECO:0000256" key="2">
    <source>
        <dbReference type="RuleBase" id="RU003707"/>
    </source>
</evidence>
<dbReference type="SUPFAM" id="SSF52096">
    <property type="entry name" value="ClpP/crotonase"/>
    <property type="match status" value="1"/>
</dbReference>
<dbReference type="Pfam" id="PF00378">
    <property type="entry name" value="ECH_1"/>
    <property type="match status" value="1"/>
</dbReference>
<dbReference type="FunCoup" id="A0A1V9XY36">
    <property type="interactions" value="2"/>
</dbReference>
<dbReference type="InterPro" id="IPR018376">
    <property type="entry name" value="Enoyl-CoA_hyd/isom_CS"/>
</dbReference>
<dbReference type="EMBL" id="MNPL01002227">
    <property type="protein sequence ID" value="OQR78437.1"/>
    <property type="molecule type" value="Genomic_DNA"/>
</dbReference>
<evidence type="ECO:0000256" key="1">
    <source>
        <dbReference type="ARBA" id="ARBA00005254"/>
    </source>
</evidence>
<dbReference type="InterPro" id="IPR001753">
    <property type="entry name" value="Enoyl-CoA_hydra/iso"/>
</dbReference>
<comment type="similarity">
    <text evidence="1 2">Belongs to the enoyl-CoA hydratase/isomerase family.</text>
</comment>
<dbReference type="PROSITE" id="PS00166">
    <property type="entry name" value="ENOYL_COA_HYDRATASE"/>
    <property type="match status" value="1"/>
</dbReference>
<dbReference type="NCBIfam" id="NF006108">
    <property type="entry name" value="PRK08259.1"/>
    <property type="match status" value="1"/>
</dbReference>
<dbReference type="InterPro" id="IPR029045">
    <property type="entry name" value="ClpP/crotonase-like_dom_sf"/>
</dbReference>
<dbReference type="AlphaFoldDB" id="A0A1V9XY36"/>
<comment type="caution">
    <text evidence="3">The sequence shown here is derived from an EMBL/GenBank/DDBJ whole genome shotgun (WGS) entry which is preliminary data.</text>
</comment>
<dbReference type="OrthoDB" id="448450at2759"/>
<organism evidence="3 4">
    <name type="scientific">Tropilaelaps mercedesae</name>
    <dbReference type="NCBI Taxonomy" id="418985"/>
    <lineage>
        <taxon>Eukaryota</taxon>
        <taxon>Metazoa</taxon>
        <taxon>Ecdysozoa</taxon>
        <taxon>Arthropoda</taxon>
        <taxon>Chelicerata</taxon>
        <taxon>Arachnida</taxon>
        <taxon>Acari</taxon>
        <taxon>Parasitiformes</taxon>
        <taxon>Mesostigmata</taxon>
        <taxon>Gamasina</taxon>
        <taxon>Dermanyssoidea</taxon>
        <taxon>Laelapidae</taxon>
        <taxon>Tropilaelaps</taxon>
    </lineage>
</organism>
<sequence length="280" mass="30774">MLLRKCATLLSQQNFSTSTVRSTLVTCEDIERIRLIGINRPEKKNCVNAETADQLLSAFEEFDADPAVDVAVLFGHGGTLCAGYDLEEASKTDATLLEKFRKRRPMAIIRYNYAKHFSVIKGPTGMLTSKPTVAAVQGYAVAGGLELALWCDLRVMEQTAVMGVFCRRFGVPLLDGGTVRLPQLIGFSRAMELILTGRPVDGKEAFQIGLSNRLVSCGTGLGQALHLANQIKKFPQKCLRADRRSAYYAAFEATSTQDALDYERDKGMDVIFKESVEGAF</sequence>
<gene>
    <name evidence="3" type="ORF">BIW11_06407</name>
</gene>
<dbReference type="PANTHER" id="PTHR43802">
    <property type="entry name" value="ENOYL-COA HYDRATASE"/>
    <property type="match status" value="1"/>
</dbReference>
<dbReference type="PANTHER" id="PTHR43802:SF1">
    <property type="entry name" value="IP11341P-RELATED"/>
    <property type="match status" value="1"/>
</dbReference>
<dbReference type="InParanoid" id="A0A1V9XY36"/>
<dbReference type="Gene3D" id="3.90.226.10">
    <property type="entry name" value="2-enoyl-CoA Hydratase, Chain A, domain 1"/>
    <property type="match status" value="1"/>
</dbReference>
<dbReference type="CDD" id="cd06558">
    <property type="entry name" value="crotonase-like"/>
    <property type="match status" value="1"/>
</dbReference>
<proteinExistence type="inferred from homology"/>
<dbReference type="Gene3D" id="1.10.287.2460">
    <property type="match status" value="1"/>
</dbReference>
<dbReference type="Proteomes" id="UP000192247">
    <property type="component" value="Unassembled WGS sequence"/>
</dbReference>
<evidence type="ECO:0000313" key="3">
    <source>
        <dbReference type="EMBL" id="OQR78437.1"/>
    </source>
</evidence>
<name>A0A1V9XY36_9ACAR</name>
<reference evidence="3 4" key="1">
    <citation type="journal article" date="2017" name="Gigascience">
        <title>Draft genome of the honey bee ectoparasitic mite, Tropilaelaps mercedesae, is shaped by the parasitic life history.</title>
        <authorList>
            <person name="Dong X."/>
            <person name="Armstrong S.D."/>
            <person name="Xia D."/>
            <person name="Makepeace B.L."/>
            <person name="Darby A.C."/>
            <person name="Kadowaki T."/>
        </authorList>
    </citation>
    <scope>NUCLEOTIDE SEQUENCE [LARGE SCALE GENOMIC DNA]</scope>
    <source>
        <strain evidence="3">Wuxi-XJTLU</strain>
    </source>
</reference>
<dbReference type="STRING" id="418985.A0A1V9XY36"/>
<keyword evidence="4" id="KW-1185">Reference proteome</keyword>
<accession>A0A1V9XY36</accession>
<evidence type="ECO:0000313" key="4">
    <source>
        <dbReference type="Proteomes" id="UP000192247"/>
    </source>
</evidence>
<dbReference type="GO" id="GO:0003824">
    <property type="term" value="F:catalytic activity"/>
    <property type="evidence" value="ECO:0007669"/>
    <property type="project" value="InterPro"/>
</dbReference>